<evidence type="ECO:0000256" key="16">
    <source>
        <dbReference type="ARBA" id="ARBA00042156"/>
    </source>
</evidence>
<dbReference type="Pfam" id="PF17755">
    <property type="entry name" value="UvrA_DNA-bind"/>
    <property type="match status" value="1"/>
</dbReference>
<dbReference type="PANTHER" id="PTHR43152:SF2">
    <property type="entry name" value="DRUG RESISTANCE ABC TRANSPORTER"/>
    <property type="match status" value="1"/>
</dbReference>
<evidence type="ECO:0000313" key="18">
    <source>
        <dbReference type="EMBL" id="KPL78312.1"/>
    </source>
</evidence>
<evidence type="ECO:0000256" key="13">
    <source>
        <dbReference type="ARBA" id="ARBA00023204"/>
    </source>
</evidence>
<comment type="similarity">
    <text evidence="14">Belongs to the ABC transporter superfamily. UvrA family.</text>
</comment>
<evidence type="ECO:0000256" key="6">
    <source>
        <dbReference type="ARBA" id="ARBA00022763"/>
    </source>
</evidence>
<dbReference type="InterPro" id="IPR003439">
    <property type="entry name" value="ABC_transporter-like_ATP-bd"/>
</dbReference>
<dbReference type="GO" id="GO:0016887">
    <property type="term" value="F:ATP hydrolysis activity"/>
    <property type="evidence" value="ECO:0007669"/>
    <property type="project" value="InterPro"/>
</dbReference>
<dbReference type="PANTHER" id="PTHR43152">
    <property type="entry name" value="UVRABC SYSTEM PROTEIN A"/>
    <property type="match status" value="1"/>
</dbReference>
<dbReference type="AlphaFoldDB" id="A0A0P6XDK9"/>
<dbReference type="SMART" id="SM00382">
    <property type="entry name" value="AAA"/>
    <property type="match status" value="2"/>
</dbReference>
<keyword evidence="10" id="KW-0067">ATP-binding</keyword>
<dbReference type="STRING" id="1134406.ADN00_07620"/>
<dbReference type="PROSITE" id="PS00211">
    <property type="entry name" value="ABC_TRANSPORTER_1"/>
    <property type="match status" value="2"/>
</dbReference>
<comment type="caution">
    <text evidence="18">The sequence shown here is derived from an EMBL/GenBank/DDBJ whole genome shotgun (WGS) entry which is preliminary data.</text>
</comment>
<dbReference type="GO" id="GO:0005524">
    <property type="term" value="F:ATP binding"/>
    <property type="evidence" value="ECO:0007669"/>
    <property type="project" value="UniProtKB-KW"/>
</dbReference>
<proteinExistence type="inferred from homology"/>
<evidence type="ECO:0000313" key="19">
    <source>
        <dbReference type="Proteomes" id="UP000050417"/>
    </source>
</evidence>
<dbReference type="GO" id="GO:0004518">
    <property type="term" value="F:nuclease activity"/>
    <property type="evidence" value="ECO:0007669"/>
    <property type="project" value="UniProtKB-KW"/>
</dbReference>
<protein>
    <recommendedName>
        <fullName evidence="15">UvrABC system protein A</fullName>
    </recommendedName>
    <alternativeName>
        <fullName evidence="16">Excinuclease ABC subunit A</fullName>
    </alternativeName>
</protein>
<dbReference type="InterPro" id="IPR027417">
    <property type="entry name" value="P-loop_NTPase"/>
</dbReference>
<dbReference type="Gene3D" id="1.20.1580.10">
    <property type="entry name" value="ABC transporter ATPase like domain"/>
    <property type="match status" value="2"/>
</dbReference>
<gene>
    <name evidence="18" type="primary">uvrA</name>
    <name evidence="18" type="ORF">ADN00_07620</name>
</gene>
<evidence type="ECO:0000256" key="9">
    <source>
        <dbReference type="ARBA" id="ARBA00022833"/>
    </source>
</evidence>
<keyword evidence="5" id="KW-0547">Nucleotide-binding</keyword>
<dbReference type="Gene3D" id="1.10.8.280">
    <property type="entry name" value="ABC transporter ATPase domain-like"/>
    <property type="match status" value="1"/>
</dbReference>
<dbReference type="GO" id="GO:0009380">
    <property type="term" value="C:excinuclease repair complex"/>
    <property type="evidence" value="ECO:0007669"/>
    <property type="project" value="InterPro"/>
</dbReference>
<dbReference type="GO" id="GO:0005737">
    <property type="term" value="C:cytoplasm"/>
    <property type="evidence" value="ECO:0007669"/>
    <property type="project" value="UniProtKB-SubCell"/>
</dbReference>
<name>A0A0P6XDK9_9CHLR</name>
<dbReference type="InterPro" id="IPR004602">
    <property type="entry name" value="UvrA"/>
</dbReference>
<dbReference type="InterPro" id="IPR017871">
    <property type="entry name" value="ABC_transporter-like_CS"/>
</dbReference>
<comment type="subcellular location">
    <subcellularLocation>
        <location evidence="1">Cytoplasm</location>
    </subcellularLocation>
</comment>
<accession>A0A0P6XDK9</accession>
<dbReference type="CDD" id="cd03271">
    <property type="entry name" value="ABC_UvrA_II"/>
    <property type="match status" value="1"/>
</dbReference>
<organism evidence="18 19">
    <name type="scientific">Ornatilinea apprima</name>
    <dbReference type="NCBI Taxonomy" id="1134406"/>
    <lineage>
        <taxon>Bacteria</taxon>
        <taxon>Bacillati</taxon>
        <taxon>Chloroflexota</taxon>
        <taxon>Anaerolineae</taxon>
        <taxon>Anaerolineales</taxon>
        <taxon>Anaerolineaceae</taxon>
        <taxon>Ornatilinea</taxon>
    </lineage>
</organism>
<evidence type="ECO:0000256" key="8">
    <source>
        <dbReference type="ARBA" id="ARBA00022771"/>
    </source>
</evidence>
<dbReference type="GO" id="GO:0003677">
    <property type="term" value="F:DNA binding"/>
    <property type="evidence" value="ECO:0007669"/>
    <property type="project" value="UniProtKB-KW"/>
</dbReference>
<dbReference type="Gene3D" id="3.40.50.300">
    <property type="entry name" value="P-loop containing nucleotide triphosphate hydrolases"/>
    <property type="match status" value="2"/>
</dbReference>
<dbReference type="OrthoDB" id="9809851at2"/>
<dbReference type="GO" id="GO:0008270">
    <property type="term" value="F:zinc ion binding"/>
    <property type="evidence" value="ECO:0007669"/>
    <property type="project" value="UniProtKB-KW"/>
</dbReference>
<evidence type="ECO:0000259" key="17">
    <source>
        <dbReference type="PROSITE" id="PS50893"/>
    </source>
</evidence>
<dbReference type="SUPFAM" id="SSF52540">
    <property type="entry name" value="P-loop containing nucleoside triphosphate hydrolases"/>
    <property type="match status" value="2"/>
</dbReference>
<evidence type="ECO:0000256" key="1">
    <source>
        <dbReference type="ARBA" id="ARBA00004496"/>
    </source>
</evidence>
<keyword evidence="2" id="KW-0963">Cytoplasm</keyword>
<keyword evidence="3" id="KW-0479">Metal-binding</keyword>
<dbReference type="NCBIfam" id="TIGR00630">
    <property type="entry name" value="uvra"/>
    <property type="match status" value="1"/>
</dbReference>
<keyword evidence="8" id="KW-0863">Zinc-finger</keyword>
<keyword evidence="7" id="KW-0228">DNA excision</keyword>
<keyword evidence="19" id="KW-1185">Reference proteome</keyword>
<evidence type="ECO:0000256" key="5">
    <source>
        <dbReference type="ARBA" id="ARBA00022741"/>
    </source>
</evidence>
<keyword evidence="11" id="KW-0267">Excision nuclease</keyword>
<evidence type="ECO:0000256" key="2">
    <source>
        <dbReference type="ARBA" id="ARBA00022490"/>
    </source>
</evidence>
<keyword evidence="4" id="KW-0677">Repeat</keyword>
<keyword evidence="9" id="KW-0862">Zinc</keyword>
<evidence type="ECO:0000256" key="7">
    <source>
        <dbReference type="ARBA" id="ARBA00022769"/>
    </source>
</evidence>
<keyword evidence="13" id="KW-0234">DNA repair</keyword>
<evidence type="ECO:0000256" key="15">
    <source>
        <dbReference type="ARBA" id="ARBA00039316"/>
    </source>
</evidence>
<evidence type="ECO:0000256" key="11">
    <source>
        <dbReference type="ARBA" id="ARBA00022881"/>
    </source>
</evidence>
<evidence type="ECO:0000256" key="3">
    <source>
        <dbReference type="ARBA" id="ARBA00022723"/>
    </source>
</evidence>
<dbReference type="EMBL" id="LGCL01000019">
    <property type="protein sequence ID" value="KPL78312.1"/>
    <property type="molecule type" value="Genomic_DNA"/>
</dbReference>
<dbReference type="RefSeq" id="WP_075062382.1">
    <property type="nucleotide sequence ID" value="NZ_LGCL01000019.1"/>
</dbReference>
<dbReference type="PATRIC" id="fig|1134406.4.peg.3353"/>
<dbReference type="PROSITE" id="PS50893">
    <property type="entry name" value="ABC_TRANSPORTER_2"/>
    <property type="match status" value="1"/>
</dbReference>
<reference evidence="18 19" key="1">
    <citation type="submission" date="2015-07" db="EMBL/GenBank/DDBJ databases">
        <title>Genome sequence of Ornatilinea apprima DSM 23815.</title>
        <authorList>
            <person name="Hemp J."/>
            <person name="Ward L.M."/>
            <person name="Pace L.A."/>
            <person name="Fischer W.W."/>
        </authorList>
    </citation>
    <scope>NUCLEOTIDE SEQUENCE [LARGE SCALE GENOMIC DNA]</scope>
    <source>
        <strain evidence="18 19">P3M-1</strain>
    </source>
</reference>
<dbReference type="InterPro" id="IPR003593">
    <property type="entry name" value="AAA+_ATPase"/>
</dbReference>
<dbReference type="InterPro" id="IPR041552">
    <property type="entry name" value="UvrA_DNA-bd"/>
</dbReference>
<dbReference type="GO" id="GO:0006289">
    <property type="term" value="P:nucleotide-excision repair"/>
    <property type="evidence" value="ECO:0007669"/>
    <property type="project" value="InterPro"/>
</dbReference>
<evidence type="ECO:0000256" key="12">
    <source>
        <dbReference type="ARBA" id="ARBA00023125"/>
    </source>
</evidence>
<keyword evidence="6" id="KW-0227">DNA damage</keyword>
<keyword evidence="12" id="KW-0238">DNA-binding</keyword>
<evidence type="ECO:0000256" key="14">
    <source>
        <dbReference type="ARBA" id="ARBA00038000"/>
    </source>
</evidence>
<evidence type="ECO:0000256" key="10">
    <source>
        <dbReference type="ARBA" id="ARBA00022840"/>
    </source>
</evidence>
<sequence>MTDQINIRGARLHNLKNLSVDIPKGQLVAFTGVSGSGKSTLGFDILLKEGQRQYMESLGLVTYGLSKAPVESISGLSPTISVDQHLTHQNPRSTVGTVTEVYTYLRVLFARLGHRPCPVCGKNVPPVHASAGLDWEDDTDSDADGSGQTFACPHCEAAIPEMGMAFFSFNKPEGACPTCTGLGIIHRVNVDRLLDEEKSIAEGAVKGWDIHYIRHYLNTLTAAASYFGFDFDLSRAVKNFSPAQRDLLFYGANSPQFRRHFPDVEPPATVSKGRFEGIATNVLRRYADRIEDADYREKMEALLVTETCPDCKGTRLRPESRVVTVSGRSIVEVSRMALSELGAWLEGLPAVFSAQEMRLADAILQDLKDRIGRLVETGAGYLTLERSAPSLSAGEAQRLRLANLLGSGLSGLLYVFDEPTIGLHQRDTHKLIEVLKRLRDLGNTVLVIEHDLETIAAADTVIDFGPGAGKHGGRVVAMGTPAQVARAAGSLTGDYLAGRARIVVPKRRRAPNGKALTIRGARHHNLQNLTVSLPLGSLVAVTGVSGSGKSTLVFDIVDRALRQRLYGAAESPGEHDALEGCEYLDKIITIDQEHVGRIPRSNAATYSDAFTAIREAFAATDAARERGLAARHFSFNVPGGRCERCEGSGVLTVKMHFLPDVEVRCPVCHGRRFKPETLSARYKGLDIAQVLDLTVEEALELFRDVPAAASRLQVLADVGLGYLQLGQPTKTLSGGEAQRVKLAKELGRRTSGQTLYLLDEPTTGLHLADTARLLEVLRRLVEAGNSVVVTEHNLEVVKTADWVIDLGPEGGAAGGRLVAEGTPEQVASSEESVTGRYLRGILR</sequence>
<feature type="domain" description="ABC transporter" evidence="17">
    <location>
        <begin position="511"/>
        <end position="839"/>
    </location>
</feature>
<dbReference type="Proteomes" id="UP000050417">
    <property type="component" value="Unassembled WGS sequence"/>
</dbReference>
<evidence type="ECO:0000256" key="4">
    <source>
        <dbReference type="ARBA" id="ARBA00022737"/>
    </source>
</evidence>